<accession>A0A7G6X893</accession>
<name>A0A7G6X893_9ACTN</name>
<evidence type="ECO:0000313" key="1">
    <source>
        <dbReference type="EMBL" id="QNE22458.1"/>
    </source>
</evidence>
<keyword evidence="2" id="KW-1185">Reference proteome</keyword>
<gene>
    <name evidence="1" type="ORF">F1D05_36865</name>
</gene>
<sequence>MATVSGSAPRDGFVGMPKNPILWRGLDGVSRQADTEWKLLERIAQIAEPQSRGTVALYSERVICESCPGVISDFRSRYPGIQLNVYSGGK</sequence>
<dbReference type="InterPro" id="IPR032721">
    <property type="entry name" value="Toxin-deaminase"/>
</dbReference>
<proteinExistence type="predicted"/>
<dbReference type="EMBL" id="CP043661">
    <property type="protein sequence ID" value="QNE22458.1"/>
    <property type="molecule type" value="Genomic_DNA"/>
</dbReference>
<organism evidence="1 2">
    <name type="scientific">Kribbella qitaiheensis</name>
    <dbReference type="NCBI Taxonomy" id="1544730"/>
    <lineage>
        <taxon>Bacteria</taxon>
        <taxon>Bacillati</taxon>
        <taxon>Actinomycetota</taxon>
        <taxon>Actinomycetes</taxon>
        <taxon>Propionibacteriales</taxon>
        <taxon>Kribbellaceae</taxon>
        <taxon>Kribbella</taxon>
    </lineage>
</organism>
<reference evidence="1 2" key="2">
    <citation type="journal article" date="2020" name="Microbiol. Resour. Announc.">
        <title>Antarctic desert soil bacteria exhibit high novel natural product potential, evaluated through long-read genome sequencing and comparative genomics.</title>
        <authorList>
            <person name="Benaud N."/>
            <person name="Edwards R.J."/>
            <person name="Amos T.G."/>
            <person name="D'Agostino P.M."/>
            <person name="Gutierrez-Chavez C."/>
            <person name="Montgomery K."/>
            <person name="Nicetic I."/>
            <person name="Ferrari B.C."/>
        </authorList>
    </citation>
    <scope>NUCLEOTIDE SEQUENCE [LARGE SCALE GENOMIC DNA]</scope>
    <source>
        <strain evidence="1 2">SPB151</strain>
    </source>
</reference>
<reference evidence="2" key="1">
    <citation type="submission" date="2019-09" db="EMBL/GenBank/DDBJ databases">
        <title>Antimicrobial potential of Antarctic Bacteria.</title>
        <authorList>
            <person name="Benaud N."/>
            <person name="Edwards R.J."/>
            <person name="Ferrari B.C."/>
        </authorList>
    </citation>
    <scope>NUCLEOTIDE SEQUENCE [LARGE SCALE GENOMIC DNA]</scope>
    <source>
        <strain evidence="2">SPB151</strain>
    </source>
</reference>
<dbReference type="Proteomes" id="UP000515563">
    <property type="component" value="Chromosome"/>
</dbReference>
<protein>
    <submittedName>
        <fullName evidence="1">Uncharacterized protein</fullName>
    </submittedName>
</protein>
<dbReference type="KEGG" id="kqi:F1D05_36865"/>
<evidence type="ECO:0000313" key="2">
    <source>
        <dbReference type="Proteomes" id="UP000515563"/>
    </source>
</evidence>
<dbReference type="Pfam" id="PF14424">
    <property type="entry name" value="Toxin-deaminase"/>
    <property type="match status" value="1"/>
</dbReference>
<dbReference type="AlphaFoldDB" id="A0A7G6X893"/>